<feature type="transmembrane region" description="Helical" evidence="2">
    <location>
        <begin position="374"/>
        <end position="391"/>
    </location>
</feature>
<keyword evidence="2" id="KW-0472">Membrane</keyword>
<evidence type="ECO:0008006" key="5">
    <source>
        <dbReference type="Google" id="ProtNLM"/>
    </source>
</evidence>
<feature type="transmembrane region" description="Helical" evidence="2">
    <location>
        <begin position="120"/>
        <end position="144"/>
    </location>
</feature>
<feature type="transmembrane region" description="Helical" evidence="2">
    <location>
        <begin position="247"/>
        <end position="266"/>
    </location>
</feature>
<keyword evidence="2" id="KW-0812">Transmembrane</keyword>
<dbReference type="Proteomes" id="UP000297608">
    <property type="component" value="Unassembled WGS sequence"/>
</dbReference>
<reference evidence="3 4" key="1">
    <citation type="submission" date="2019-03" db="EMBL/GenBank/DDBJ databases">
        <title>Genomics of glacier-inhabiting Cryobacterium strains.</title>
        <authorList>
            <person name="Liu Q."/>
            <person name="Xin Y.-H."/>
        </authorList>
    </citation>
    <scope>NUCLEOTIDE SEQUENCE [LARGE SCALE GENOMIC DNA]</scope>
    <source>
        <strain evidence="3 4">MDB2-B</strain>
    </source>
</reference>
<sequence length="724" mass="78813">MNTMTEPEIAGAPKTPGVESGPRPRSALGRTRVLHAFMLVGILIALEALVFRPYFDGESIPPWDFLGSYNTDAYSWWTQGSFFSPPEWISSVWGGYPAALVLQNSGWYLPVGMVSFFVPFSLHASAALSALHVAFGFLGAYALARGLKLRFLPATLVAVAWFFAVGYYSNAEHVDIVRGYSWIPWVLLVLSPKWPWRRWWSIPIAVLVLWQAITGTYPGMVIAMAYVGIVCVVAWQLSSRVHWREYLLPLAVSIASAALLCAPRLLPYLSFPADAASGLAESSVFSPDLIGTLLFGYGAPSLPNDISMRSFFVPAAALALAFFARWRDPATKLAAAIGVPALVLGMPFFPWATLAQSLPGLGLSRFGMSDFKPFLILSVVLLAASGLSMLTSRTRDRFWSARILWPLAAALVFLILMVLIARSGPYVRADYVPQLIMLTVGLGLVSVLLVVPRVKLVAAAIAVGLIALTAVSGVAWANDNSATWRAPRLPTEQATYGSTVHALIDSRVVQKEHVQRPARMPLRQGFTVDDLFTVSWNRVYYTGELAIGGYINLKGSRTQHLLTDALLDKSTGTDFASFLTMPGTILTVPRTEDPTAEDLHACVSGETCGAGNIHPISYQSGELVYRVETAVDVRAEFNEAFFTGWQASVCLEDGSCRSIETRSSNTGLVEADLPSGSYTVKLAYHSPQGTTAWGAFWLGCALCVGGMTWVLFRRKPEMGKVSKE</sequence>
<feature type="transmembrane region" description="Helical" evidence="2">
    <location>
        <begin position="403"/>
        <end position="425"/>
    </location>
</feature>
<proteinExistence type="predicted"/>
<comment type="caution">
    <text evidence="3">The sequence shown here is derived from an EMBL/GenBank/DDBJ whole genome shotgun (WGS) entry which is preliminary data.</text>
</comment>
<evidence type="ECO:0000256" key="1">
    <source>
        <dbReference type="SAM" id="MobiDB-lite"/>
    </source>
</evidence>
<evidence type="ECO:0000313" key="4">
    <source>
        <dbReference type="Proteomes" id="UP000297608"/>
    </source>
</evidence>
<dbReference type="EMBL" id="SOFG01000002">
    <property type="protein sequence ID" value="TFB91274.1"/>
    <property type="molecule type" value="Genomic_DNA"/>
</dbReference>
<feature type="transmembrane region" description="Helical" evidence="2">
    <location>
        <begin position="692"/>
        <end position="712"/>
    </location>
</feature>
<feature type="transmembrane region" description="Helical" evidence="2">
    <location>
        <begin position="431"/>
        <end position="451"/>
    </location>
</feature>
<dbReference type="RefSeq" id="WP_134531693.1">
    <property type="nucleotide sequence ID" value="NZ_SOFG01000002.1"/>
</dbReference>
<evidence type="ECO:0000256" key="2">
    <source>
        <dbReference type="SAM" id="Phobius"/>
    </source>
</evidence>
<feature type="transmembrane region" description="Helical" evidence="2">
    <location>
        <begin position="306"/>
        <end position="326"/>
    </location>
</feature>
<feature type="transmembrane region" description="Helical" evidence="2">
    <location>
        <begin position="456"/>
        <end position="477"/>
    </location>
</feature>
<feature type="transmembrane region" description="Helical" evidence="2">
    <location>
        <begin position="151"/>
        <end position="169"/>
    </location>
</feature>
<protein>
    <recommendedName>
        <fullName evidence="5">YfhO family protein</fullName>
    </recommendedName>
</protein>
<gene>
    <name evidence="3" type="ORF">E3O44_00320</name>
</gene>
<feature type="region of interest" description="Disordered" evidence="1">
    <location>
        <begin position="1"/>
        <end position="24"/>
    </location>
</feature>
<keyword evidence="4" id="KW-1185">Reference proteome</keyword>
<name>A0ABY2IHH8_9MICO</name>
<feature type="transmembrane region" description="Helical" evidence="2">
    <location>
        <begin position="333"/>
        <end position="354"/>
    </location>
</feature>
<accession>A0ABY2IHH8</accession>
<organism evidence="3 4">
    <name type="scientific">Cryobacterium algoricola</name>
    <dbReference type="NCBI Taxonomy" id="1259183"/>
    <lineage>
        <taxon>Bacteria</taxon>
        <taxon>Bacillati</taxon>
        <taxon>Actinomycetota</taxon>
        <taxon>Actinomycetes</taxon>
        <taxon>Micrococcales</taxon>
        <taxon>Microbacteriaceae</taxon>
        <taxon>Cryobacterium</taxon>
    </lineage>
</organism>
<evidence type="ECO:0000313" key="3">
    <source>
        <dbReference type="EMBL" id="TFB91274.1"/>
    </source>
</evidence>
<feature type="transmembrane region" description="Helical" evidence="2">
    <location>
        <begin position="202"/>
        <end position="235"/>
    </location>
</feature>
<keyword evidence="2" id="KW-1133">Transmembrane helix</keyword>
<feature type="transmembrane region" description="Helical" evidence="2">
    <location>
        <begin position="33"/>
        <end position="55"/>
    </location>
</feature>